<dbReference type="InterPro" id="IPR052090">
    <property type="entry name" value="Cytolytic_pore-forming_toxin"/>
</dbReference>
<feature type="compositionally biased region" description="Basic and acidic residues" evidence="4">
    <location>
        <begin position="1424"/>
        <end position="1441"/>
    </location>
</feature>
<feature type="compositionally biased region" description="Polar residues" evidence="4">
    <location>
        <begin position="1400"/>
        <end position="1423"/>
    </location>
</feature>
<dbReference type="Gene3D" id="3.40.50.300">
    <property type="entry name" value="P-loop containing nucleotide triphosphate hydrolases"/>
    <property type="match status" value="1"/>
</dbReference>
<reference evidence="6" key="1">
    <citation type="submission" date="2022-05" db="EMBL/GenBank/DDBJ databases">
        <title>A multi-omics perspective on studying reproductive biology in Daphnia sinensis.</title>
        <authorList>
            <person name="Jia J."/>
        </authorList>
    </citation>
    <scope>NUCLEOTIDE SEQUENCE</scope>
    <source>
        <strain evidence="6">WSL</strain>
    </source>
</reference>
<evidence type="ECO:0000256" key="4">
    <source>
        <dbReference type="SAM" id="MobiDB-lite"/>
    </source>
</evidence>
<name>A0AAD5KFN2_9CRUS</name>
<feature type="compositionally biased region" description="Polar residues" evidence="4">
    <location>
        <begin position="1320"/>
        <end position="1330"/>
    </location>
</feature>
<dbReference type="Pfam" id="PF04548">
    <property type="entry name" value="AIG1"/>
    <property type="match status" value="1"/>
</dbReference>
<evidence type="ECO:0000259" key="5">
    <source>
        <dbReference type="Pfam" id="PF04548"/>
    </source>
</evidence>
<evidence type="ECO:0000313" key="7">
    <source>
        <dbReference type="Proteomes" id="UP000820818"/>
    </source>
</evidence>
<keyword evidence="3" id="KW-0175">Coiled coil</keyword>
<dbReference type="SUPFAM" id="SSF52540">
    <property type="entry name" value="P-loop containing nucleoside triphosphate hydrolases"/>
    <property type="match status" value="1"/>
</dbReference>
<gene>
    <name evidence="6" type="ORF">GHT06_004664</name>
</gene>
<dbReference type="PANTHER" id="PTHR31594">
    <property type="entry name" value="AIG1-TYPE G DOMAIN-CONTAINING PROTEIN"/>
    <property type="match status" value="1"/>
</dbReference>
<feature type="compositionally biased region" description="Polar residues" evidence="4">
    <location>
        <begin position="1341"/>
        <end position="1358"/>
    </location>
</feature>
<dbReference type="InterPro" id="IPR027417">
    <property type="entry name" value="P-loop_NTPase"/>
</dbReference>
<feature type="region of interest" description="Disordered" evidence="4">
    <location>
        <begin position="519"/>
        <end position="575"/>
    </location>
</feature>
<proteinExistence type="inferred from homology"/>
<keyword evidence="7" id="KW-1185">Reference proteome</keyword>
<dbReference type="FunFam" id="3.40.50.300:FF:002209">
    <property type="entry name" value="Uncharacterized protein"/>
    <property type="match status" value="1"/>
</dbReference>
<organism evidence="6 7">
    <name type="scientific">Daphnia sinensis</name>
    <dbReference type="NCBI Taxonomy" id="1820382"/>
    <lineage>
        <taxon>Eukaryota</taxon>
        <taxon>Metazoa</taxon>
        <taxon>Ecdysozoa</taxon>
        <taxon>Arthropoda</taxon>
        <taxon>Crustacea</taxon>
        <taxon>Branchiopoda</taxon>
        <taxon>Diplostraca</taxon>
        <taxon>Cladocera</taxon>
        <taxon>Anomopoda</taxon>
        <taxon>Daphniidae</taxon>
        <taxon>Daphnia</taxon>
        <taxon>Daphnia similis group</taxon>
    </lineage>
</organism>
<accession>A0AAD5KFN2</accession>
<feature type="region of interest" description="Disordered" evidence="4">
    <location>
        <begin position="1320"/>
        <end position="1441"/>
    </location>
</feature>
<evidence type="ECO:0000313" key="6">
    <source>
        <dbReference type="EMBL" id="KAI9550854.1"/>
    </source>
</evidence>
<feature type="region of interest" description="Disordered" evidence="4">
    <location>
        <begin position="1219"/>
        <end position="1306"/>
    </location>
</feature>
<comment type="caution">
    <text evidence="6">The sequence shown here is derived from an EMBL/GenBank/DDBJ whole genome shotgun (WGS) entry which is preliminary data.</text>
</comment>
<dbReference type="GO" id="GO:0005525">
    <property type="term" value="F:GTP binding"/>
    <property type="evidence" value="ECO:0007669"/>
    <property type="project" value="InterPro"/>
</dbReference>
<dbReference type="InterPro" id="IPR006703">
    <property type="entry name" value="G_AIG1"/>
</dbReference>
<dbReference type="EMBL" id="WJBH02000077">
    <property type="protein sequence ID" value="KAI9550854.1"/>
    <property type="molecule type" value="Genomic_DNA"/>
</dbReference>
<feature type="coiled-coil region" evidence="3">
    <location>
        <begin position="996"/>
        <end position="1030"/>
    </location>
</feature>
<dbReference type="PANTHER" id="PTHR31594:SF14">
    <property type="entry name" value="FIBRONECTIN TYPE-III DOMAIN-CONTAINING PROTEIN"/>
    <property type="match status" value="1"/>
</dbReference>
<dbReference type="Proteomes" id="UP000820818">
    <property type="component" value="Unassembled WGS sequence"/>
</dbReference>
<feature type="compositionally biased region" description="Polar residues" evidence="4">
    <location>
        <begin position="1250"/>
        <end position="1260"/>
    </location>
</feature>
<feature type="region of interest" description="Disordered" evidence="4">
    <location>
        <begin position="608"/>
        <end position="645"/>
    </location>
</feature>
<feature type="compositionally biased region" description="Polar residues" evidence="4">
    <location>
        <begin position="1278"/>
        <end position="1297"/>
    </location>
</feature>
<feature type="domain" description="AIG1-type G" evidence="5">
    <location>
        <begin position="767"/>
        <end position="920"/>
    </location>
</feature>
<sequence>MVEPNSLRLPALGRNVRVGDFYNYFTDDIFSSDEEVPDQGKKISPTKQTTFSFFYQQPLKSKSQILGINSHWQRYIDEGLPVSSQPWFVHYLKISPRGGDDEEAQVTAIFRVERRTEAINCNFMRSRIAEYMLKSGGLATHLVGEVVYGAEVICSFHRPLDLQGETKDSAQRNLYLSSKNYFDQTIGGQSASVSIPVEFEKVSCTIFSSIEGGKQIEKSFQEFNQYLQKICNSVEDDHPSKWKSINLLLFYIPEQVKTRIELDRKTDFKSEVEQHESTWTWIEEEIRSISDLSSIHRFPLLEKVMSHFQNVLSNFRKQIDKTIQEEYKKCQTEDALKKMRDISNFLNDVIVWLAYRRHEIEEFSRLTSGTELVAMDLEDIKNQMAKKDKKSFKVFVLKVDCKEDPIINYMQKEIGDQTSAAELPVVQIFSYENESKLMRSKFAEFVKEAQLSDIHGDTSYYIELSRVSPTIGNGTIRTYDNLRQSQKITNDSSSSPSCVIAIESNQNRQDRVENAGLPYSSESEEQLQSSQDEYFTTSSGPLPDTSITVEDESPDVTQLSPNAETKSSLQQMPISTTNIEPIDLKATSSELDEEITLLVKTMEQVSIKDKKSLGRPSVAENLAKNANNSTRPERKSTSGESQDNDEHVVAACLTEPCQKQTASQHDDKNNAIIDNTNDCVDDEAQQSKSGSRDLPAHEMPVLGEDRRIAEIFVDEKLRYSKLIKSGPPDIYLLNAMEKSNGHEIKWFTICRPGEALQSPDPKEHKIIILMGATGSGKSTLINGMINYILGVQWKDPFRFKCVREEENARSQAHSQTSSVTAYTLRHQKGMAIPYSITIIDTPGYGDTGGVKKDKEITAKIHRFLTQRETRIDEIHAACFVAASGDSRLTATQRYIIESVLSIFGKDMKDNLRLLVTFADNDDPPVVEACKLANFPATSASDGISYSKFNSAVLYCSNVIQENELSFDELFWDMGQENFDKFFTMLGKMDARNLTSTREVIQRRQELTQSLKDIENELETFLVKIEEIENYRQQLEKYGHNMKTNKHFAVESTEMFPVQVECDSGLMAYNCMNCKKTCEMPSRPTSSKKRFCEDDSCRCAVSDHEFQPFTWTLVPAIVRRTRNEMEAQFESYANRKLTTEELMANCSHDLNIAKAKVLSLLEHMGDNARSLDSTALRSNALNPAEYLSLMRSRILEEQAPGYEIRLQTLTDLQQSLNASANSSADKVQSRNCNVTTQPEVKNDNASRSRAEQTLATGTAGESKSKSKYPGKSVRDRTPSRSSQTSHTNTSGGQITARTNPRCEIGGQTHRYVNGANYSGLASTTSYNTQTYGRSRGRGRGYPTNQTETAASIIPGTNDQWKYPPGSPKECYDTSVKTSKKQTSRNDFDSPYLDAPCDSATGPPSSVQGKSNRSNEPEVISSSNHLGDEKSTYSSDDEKKKTEKKSEGFFALACSKLSSLLPPKKTRNSFV</sequence>
<feature type="compositionally biased region" description="Polar residues" evidence="4">
    <location>
        <begin position="555"/>
        <end position="575"/>
    </location>
</feature>
<comment type="similarity">
    <text evidence="1">Belongs to the TRAFAC class TrmE-Era-EngA-EngB-Septin-like GTPase superfamily. AIG1/Toc34/Toc159-like paraseptin GTPase family. IAN subfamily.</text>
</comment>
<evidence type="ECO:0000256" key="2">
    <source>
        <dbReference type="ARBA" id="ARBA00022741"/>
    </source>
</evidence>
<protein>
    <recommendedName>
        <fullName evidence="5">AIG1-type G domain-containing protein</fullName>
    </recommendedName>
</protein>
<keyword evidence="2" id="KW-0547">Nucleotide-binding</keyword>
<evidence type="ECO:0000256" key="3">
    <source>
        <dbReference type="SAM" id="Coils"/>
    </source>
</evidence>
<feature type="compositionally biased region" description="Basic and acidic residues" evidence="4">
    <location>
        <begin position="1239"/>
        <end position="1249"/>
    </location>
</feature>
<evidence type="ECO:0000256" key="1">
    <source>
        <dbReference type="ARBA" id="ARBA00008535"/>
    </source>
</evidence>
<feature type="compositionally biased region" description="Polar residues" evidence="4">
    <location>
        <begin position="1224"/>
        <end position="1238"/>
    </location>
</feature>
<feature type="compositionally biased region" description="Polar residues" evidence="4">
    <location>
        <begin position="532"/>
        <end position="548"/>
    </location>
</feature>
<dbReference type="CDD" id="cd00882">
    <property type="entry name" value="Ras_like_GTPase"/>
    <property type="match status" value="1"/>
</dbReference>